<gene>
    <name evidence="8" type="ORF">GALL_200840</name>
</gene>
<sequence length="334" mass="35857">MITVLRQAPPEILAIFVTLIAALAALGWAMATLLYGPQARLRRRLARVMAGQARGAGLADAKAGRDLRRRSVQARLKTMERGETRERGYRLREQLSQAGLSLSLSAYLAGSAGLTLTVGAVTLLAGLGGLWALLAALIAGLGLPRLLLGLLARRRVGRFVGQMADAIDIVVRGLRSGLPLGECIAIIGREMADPLGGEFRAMMETQRLGMPLQDALARAVVRMPIAELRYFAIVIAIQQQTGGNLAETLAKLSEVLRARKRMRDKVQAYASEARSSAYIIGALPLVVILALGVMAPHYIAVLFTTPAGKALLFIGAMTEIAGLLVMRRMINFDI</sequence>
<evidence type="ECO:0000256" key="3">
    <source>
        <dbReference type="ARBA" id="ARBA00022692"/>
    </source>
</evidence>
<accession>A0A1J5RPE4</accession>
<keyword evidence="3 6" id="KW-0812">Transmembrane</keyword>
<evidence type="ECO:0000259" key="7">
    <source>
        <dbReference type="Pfam" id="PF00482"/>
    </source>
</evidence>
<feature type="domain" description="Type II secretion system protein GspF" evidence="7">
    <location>
        <begin position="168"/>
        <end position="290"/>
    </location>
</feature>
<reference evidence="8" key="1">
    <citation type="submission" date="2016-10" db="EMBL/GenBank/DDBJ databases">
        <title>Sequence of Gallionella enrichment culture.</title>
        <authorList>
            <person name="Poehlein A."/>
            <person name="Muehling M."/>
            <person name="Daniel R."/>
        </authorList>
    </citation>
    <scope>NUCLEOTIDE SEQUENCE</scope>
</reference>
<evidence type="ECO:0000256" key="1">
    <source>
        <dbReference type="ARBA" id="ARBA00004651"/>
    </source>
</evidence>
<evidence type="ECO:0000256" key="2">
    <source>
        <dbReference type="ARBA" id="ARBA00022475"/>
    </source>
</evidence>
<evidence type="ECO:0000256" key="5">
    <source>
        <dbReference type="ARBA" id="ARBA00023136"/>
    </source>
</evidence>
<dbReference type="InterPro" id="IPR018076">
    <property type="entry name" value="T2SS_GspF_dom"/>
</dbReference>
<dbReference type="PANTHER" id="PTHR35007">
    <property type="entry name" value="INTEGRAL MEMBRANE PROTEIN-RELATED"/>
    <property type="match status" value="1"/>
</dbReference>
<evidence type="ECO:0000313" key="8">
    <source>
        <dbReference type="EMBL" id="OIQ97902.1"/>
    </source>
</evidence>
<comment type="caution">
    <text evidence="8">The sequence shown here is derived from an EMBL/GenBank/DDBJ whole genome shotgun (WGS) entry which is preliminary data.</text>
</comment>
<proteinExistence type="predicted"/>
<dbReference type="GO" id="GO:0005886">
    <property type="term" value="C:plasma membrane"/>
    <property type="evidence" value="ECO:0007669"/>
    <property type="project" value="UniProtKB-SubCell"/>
</dbReference>
<dbReference type="PANTHER" id="PTHR35007:SF1">
    <property type="entry name" value="PILUS ASSEMBLY PROTEIN"/>
    <property type="match status" value="1"/>
</dbReference>
<dbReference type="Pfam" id="PF00482">
    <property type="entry name" value="T2SSF"/>
    <property type="match status" value="1"/>
</dbReference>
<comment type="subcellular location">
    <subcellularLocation>
        <location evidence="1">Cell membrane</location>
        <topology evidence="1">Multi-pass membrane protein</topology>
    </subcellularLocation>
</comment>
<keyword evidence="5 6" id="KW-0472">Membrane</keyword>
<feature type="transmembrane region" description="Helical" evidence="6">
    <location>
        <begin position="12"/>
        <end position="35"/>
    </location>
</feature>
<name>A0A1J5RPE4_9ZZZZ</name>
<feature type="transmembrane region" description="Helical" evidence="6">
    <location>
        <begin position="100"/>
        <end position="124"/>
    </location>
</feature>
<dbReference type="Gene3D" id="1.20.81.30">
    <property type="entry name" value="Type II secretion system (T2SS), domain F"/>
    <property type="match status" value="1"/>
</dbReference>
<evidence type="ECO:0000256" key="6">
    <source>
        <dbReference type="SAM" id="Phobius"/>
    </source>
</evidence>
<keyword evidence="4 6" id="KW-1133">Transmembrane helix</keyword>
<dbReference type="AlphaFoldDB" id="A0A1J5RPE4"/>
<evidence type="ECO:0000256" key="4">
    <source>
        <dbReference type="ARBA" id="ARBA00022989"/>
    </source>
</evidence>
<feature type="transmembrane region" description="Helical" evidence="6">
    <location>
        <begin position="307"/>
        <end position="326"/>
    </location>
</feature>
<dbReference type="InterPro" id="IPR042094">
    <property type="entry name" value="T2SS_GspF_sf"/>
</dbReference>
<protein>
    <submittedName>
        <fullName evidence="8">Bacterial type II secretion system protein F domain protein</fullName>
    </submittedName>
</protein>
<feature type="transmembrane region" description="Helical" evidence="6">
    <location>
        <begin position="130"/>
        <end position="152"/>
    </location>
</feature>
<feature type="transmembrane region" description="Helical" evidence="6">
    <location>
        <begin position="277"/>
        <end position="301"/>
    </location>
</feature>
<dbReference type="EMBL" id="MLJW01000126">
    <property type="protein sequence ID" value="OIQ97902.1"/>
    <property type="molecule type" value="Genomic_DNA"/>
</dbReference>
<keyword evidence="2" id="KW-1003">Cell membrane</keyword>
<organism evidence="8">
    <name type="scientific">mine drainage metagenome</name>
    <dbReference type="NCBI Taxonomy" id="410659"/>
    <lineage>
        <taxon>unclassified sequences</taxon>
        <taxon>metagenomes</taxon>
        <taxon>ecological metagenomes</taxon>
    </lineage>
</organism>